<accession>A0A6A2YB32</accession>
<dbReference type="CDD" id="cd09272">
    <property type="entry name" value="RNase_HI_RT_Ty1"/>
    <property type="match status" value="1"/>
</dbReference>
<dbReference type="PANTHER" id="PTHR31563:SF13">
    <property type="entry name" value="ION CHANNEL POLLUX-LIKE 1-RELATED"/>
    <property type="match status" value="1"/>
</dbReference>
<dbReference type="Proteomes" id="UP000436088">
    <property type="component" value="Unassembled WGS sequence"/>
</dbReference>
<dbReference type="SUPFAM" id="SSF53098">
    <property type="entry name" value="Ribonuclease H-like"/>
    <property type="match status" value="1"/>
</dbReference>
<dbReference type="InterPro" id="IPR043502">
    <property type="entry name" value="DNA/RNA_pol_sf"/>
</dbReference>
<evidence type="ECO:0000259" key="7">
    <source>
        <dbReference type="PROSITE" id="PS51201"/>
    </source>
</evidence>
<evidence type="ECO:0000256" key="3">
    <source>
        <dbReference type="ARBA" id="ARBA00022692"/>
    </source>
</evidence>
<dbReference type="Gene3D" id="3.40.50.720">
    <property type="entry name" value="NAD(P)-binding Rossmann-like Domain"/>
    <property type="match status" value="1"/>
</dbReference>
<comment type="subcellular location">
    <subcellularLocation>
        <location evidence="1">Membrane</location>
        <topology evidence="1">Multi-pass membrane protein</topology>
    </subcellularLocation>
</comment>
<reference evidence="8" key="1">
    <citation type="submission" date="2019-09" db="EMBL/GenBank/DDBJ databases">
        <title>Draft genome information of white flower Hibiscus syriacus.</title>
        <authorList>
            <person name="Kim Y.-M."/>
        </authorList>
    </citation>
    <scope>NUCLEOTIDE SEQUENCE [LARGE SCALE GENOMIC DNA]</scope>
    <source>
        <strain evidence="8">YM2019G1</strain>
    </source>
</reference>
<dbReference type="GO" id="GO:0006813">
    <property type="term" value="P:potassium ion transport"/>
    <property type="evidence" value="ECO:0007669"/>
    <property type="project" value="InterPro"/>
</dbReference>
<comment type="caution">
    <text evidence="8">The sequence shown here is derived from an EMBL/GenBank/DDBJ whole genome shotgun (WGS) entry which is preliminary data.</text>
</comment>
<dbReference type="InterPro" id="IPR057670">
    <property type="entry name" value="SH3_retrovirus"/>
</dbReference>
<dbReference type="InterPro" id="IPR012337">
    <property type="entry name" value="RNaseH-like_sf"/>
</dbReference>
<keyword evidence="3" id="KW-0812">Transmembrane</keyword>
<dbReference type="Pfam" id="PF07727">
    <property type="entry name" value="RVT_2"/>
    <property type="match status" value="1"/>
</dbReference>
<sequence>MQKLREGAQIQVLETDHIIICGMNSRLAFILKQLNKYHEIAVRLGTATARKQRILLMSDLPRKQVDKLADNIAKDLNHIDILTKSCSLSLTESFERAAANKARAIIVLPTKGDQYEVDTDAFLSVLALQPIPEMESIPTVVEVSNSNTCELLKSISGLKVEPIENDTTEWEQLSPMVPLCYDVHMQEERMIISKEWLPSQARMMKNFLLYRTAREIWEAAKETYSNNENTSELFEVESVLHDFRQGDLTVTQYFNTLNRYWQQLDLFEEHNWSCLDDGIRELLHNNDTKPKKDALGVITAADLVTPETLAGKFMQGTIRGSTEAVQPVFACPNLHCGWYWVLSPKSPCDKHLTVRIADGSLSKWLVQVLDSGKTIGSAKMCSRLYLLEVTNPPQGTTYQSDCLVSAKWNAERKNRHLLDVARSLMFSTHVPKHFWGEALTAAYLINRMPSRILNFQSPCQTLLQFLPNTRLINTIPFKVFGCSAFVHVHQHKRDKFDPRALKCIFLGYSPTQKGYKCYSPVTKQYYHSMDVTFFEHQPYYPKFDIQGETNFTQEYQIWDIDESVQLSPNSNSISPQQHLSLESSYQNLDISKSTTNNELITYSRRRKNQKEMEPPAPLQQNQESDPSPRSCEDPAPLQQNQESDPGPRSCEDPLGNPNPEPSQSLSPKFKSFVANLDSTQVPNNIQEALGSPEWKAAVLEEINAWKRMAPGKYQITIGKKASRMQMDILNQIIYGLKQSPRAWFENLPRNHTTKGLLAKEFEIKDLGQLKYFLGMEIARSRKGICVSQRKYVLDLLKETGMLGCKPADTPMDSTTKLGTKENCAPVDKGRYQRLVGKLIYLSHTRPDIGFSVSMVSQFMNNPNEEHMEAVYRILRYLKLTPGKGLFFEKNQRRDIEVFSDADWAGSIQDRRSTSGYCTYVWGNLVTWRSKKQSVVSRSSAEVNFGQWPMVFVRNMAKKDRFDPILDYAVVFCSKANQDLVFAERVFNLCQFPRLTGFTYRQIRKGFQEAVVCGLYRGGKINFHPADNETLQETDKVLLIAPIHRTTKQQLALLDVRNETETLQSPEVFKTNDDTLAPALELRKEQLLKIVKRAKKLGAKASDQSLGHKECILLIGWRPDVVQMIEEYDNYLGPGSVLFSRWTCTFKFCIELHILRGNACFTPLRNIIGCPTRRKEESKQHVWSKKTKNVQVGNSMNYDTLEETIMNIQNFIKKVNQIPLSIVVISNKEWLLGVPIVLQVQNLVAEISDSKMGKQITRIKPSVTYIAAEEVMSLVTAQVAENSELNEVWKEILNSEGDEIYVKDISLYMKEGENPSFSELSERARLRREVAIGYLKDNKTLPYISALEMKLSTTGPTALFNNATPNPLLQVINPTPKSKPLSLEITDSLIVISEFEGEQPIVV</sequence>
<dbReference type="PANTHER" id="PTHR31563">
    <property type="entry name" value="ION CHANNEL POLLUX-RELATED"/>
    <property type="match status" value="1"/>
</dbReference>
<dbReference type="InterPro" id="IPR010420">
    <property type="entry name" value="CASTOR/POLLUX/SYM8_dom"/>
</dbReference>
<dbReference type="InterPro" id="IPR044849">
    <property type="entry name" value="CASTOR/POLLUX/SYM8-like"/>
</dbReference>
<keyword evidence="9" id="KW-1185">Reference proteome</keyword>
<evidence type="ECO:0000256" key="1">
    <source>
        <dbReference type="ARBA" id="ARBA00004141"/>
    </source>
</evidence>
<protein>
    <submittedName>
        <fullName evidence="8">Ion channel POLLUX-like 2-like isoform X2</fullName>
    </submittedName>
</protein>
<organism evidence="8 9">
    <name type="scientific">Hibiscus syriacus</name>
    <name type="common">Rose of Sharon</name>
    <dbReference type="NCBI Taxonomy" id="106335"/>
    <lineage>
        <taxon>Eukaryota</taxon>
        <taxon>Viridiplantae</taxon>
        <taxon>Streptophyta</taxon>
        <taxon>Embryophyta</taxon>
        <taxon>Tracheophyta</taxon>
        <taxon>Spermatophyta</taxon>
        <taxon>Magnoliopsida</taxon>
        <taxon>eudicotyledons</taxon>
        <taxon>Gunneridae</taxon>
        <taxon>Pentapetalae</taxon>
        <taxon>rosids</taxon>
        <taxon>malvids</taxon>
        <taxon>Malvales</taxon>
        <taxon>Malvaceae</taxon>
        <taxon>Malvoideae</taxon>
        <taxon>Hibiscus</taxon>
    </lineage>
</organism>
<evidence type="ECO:0000313" key="8">
    <source>
        <dbReference type="EMBL" id="KAE8668064.1"/>
    </source>
</evidence>
<dbReference type="Pfam" id="PF25597">
    <property type="entry name" value="SH3_retrovirus"/>
    <property type="match status" value="1"/>
</dbReference>
<evidence type="ECO:0000256" key="2">
    <source>
        <dbReference type="ARBA" id="ARBA00008577"/>
    </source>
</evidence>
<dbReference type="SUPFAM" id="SSF56672">
    <property type="entry name" value="DNA/RNA polymerases"/>
    <property type="match status" value="1"/>
</dbReference>
<dbReference type="Pfam" id="PF06241">
    <property type="entry name" value="Castor_Poll_mid"/>
    <property type="match status" value="1"/>
</dbReference>
<feature type="domain" description="RCK N-terminal" evidence="7">
    <location>
        <begin position="15"/>
        <end position="164"/>
    </location>
</feature>
<proteinExistence type="inferred from homology"/>
<name>A0A6A2YB32_HIBSY</name>
<dbReference type="PROSITE" id="PS51201">
    <property type="entry name" value="RCK_N"/>
    <property type="match status" value="1"/>
</dbReference>
<evidence type="ECO:0000256" key="4">
    <source>
        <dbReference type="ARBA" id="ARBA00022989"/>
    </source>
</evidence>
<feature type="region of interest" description="Disordered" evidence="6">
    <location>
        <begin position="605"/>
        <end position="667"/>
    </location>
</feature>
<keyword evidence="4" id="KW-1133">Transmembrane helix</keyword>
<keyword evidence="5" id="KW-0472">Membrane</keyword>
<dbReference type="GO" id="GO:0016020">
    <property type="term" value="C:membrane"/>
    <property type="evidence" value="ECO:0007669"/>
    <property type="project" value="UniProtKB-SubCell"/>
</dbReference>
<feature type="compositionally biased region" description="Polar residues" evidence="6">
    <location>
        <begin position="618"/>
        <end position="627"/>
    </location>
</feature>
<dbReference type="InterPro" id="IPR013103">
    <property type="entry name" value="RVT_2"/>
</dbReference>
<comment type="similarity">
    <text evidence="2">Belongs to the castor/pollux (TC 1.A.1.23) family.</text>
</comment>
<evidence type="ECO:0000313" key="9">
    <source>
        <dbReference type="Proteomes" id="UP000436088"/>
    </source>
</evidence>
<gene>
    <name evidence="8" type="ORF">F3Y22_tig00112347pilonHSYRG00017</name>
</gene>
<evidence type="ECO:0000256" key="5">
    <source>
        <dbReference type="ARBA" id="ARBA00023136"/>
    </source>
</evidence>
<dbReference type="EMBL" id="VEPZ02001557">
    <property type="protein sequence ID" value="KAE8668064.1"/>
    <property type="molecule type" value="Genomic_DNA"/>
</dbReference>
<evidence type="ECO:0000256" key="6">
    <source>
        <dbReference type="SAM" id="MobiDB-lite"/>
    </source>
</evidence>
<dbReference type="InterPro" id="IPR003148">
    <property type="entry name" value="RCK_N"/>
</dbReference>